<comment type="caution">
    <text evidence="4">The sequence shown here is derived from an EMBL/GenBank/DDBJ whole genome shotgun (WGS) entry which is preliminary data.</text>
</comment>
<dbReference type="PROSITE" id="PS51257">
    <property type="entry name" value="PROKAR_LIPOPROTEIN"/>
    <property type="match status" value="1"/>
</dbReference>
<dbReference type="SUPFAM" id="SSF52821">
    <property type="entry name" value="Rhodanese/Cell cycle control phosphatase"/>
    <property type="match status" value="1"/>
</dbReference>
<accession>A0ABT7DPP1</accession>
<evidence type="ECO:0000313" key="4">
    <source>
        <dbReference type="EMBL" id="MDJ1651519.1"/>
    </source>
</evidence>
<protein>
    <submittedName>
        <fullName evidence="4">Rhodanese-like domain-containing protein</fullName>
    </submittedName>
</protein>
<dbReference type="PANTHER" id="PTHR44086">
    <property type="entry name" value="THIOSULFATE SULFURTRANSFERASE RDL2, MITOCHONDRIAL-RELATED"/>
    <property type="match status" value="1"/>
</dbReference>
<evidence type="ECO:0000259" key="3">
    <source>
        <dbReference type="PROSITE" id="PS50206"/>
    </source>
</evidence>
<dbReference type="PROSITE" id="PS50206">
    <property type="entry name" value="RHODANESE_3"/>
    <property type="match status" value="1"/>
</dbReference>
<dbReference type="Pfam" id="PF00581">
    <property type="entry name" value="Rhodanese"/>
    <property type="match status" value="1"/>
</dbReference>
<organism evidence="4 5">
    <name type="scientific">Gordonibacter faecis</name>
    <dbReference type="NCBI Taxonomy" id="3047475"/>
    <lineage>
        <taxon>Bacteria</taxon>
        <taxon>Bacillati</taxon>
        <taxon>Actinomycetota</taxon>
        <taxon>Coriobacteriia</taxon>
        <taxon>Eggerthellales</taxon>
        <taxon>Eggerthellaceae</taxon>
        <taxon>Gordonibacter</taxon>
    </lineage>
</organism>
<name>A0ABT7DPP1_9ACTN</name>
<dbReference type="PANTHER" id="PTHR44086:SF13">
    <property type="entry name" value="THIOSULFATE SULFURTRANSFERASE PSPE"/>
    <property type="match status" value="1"/>
</dbReference>
<dbReference type="Proteomes" id="UP001232750">
    <property type="component" value="Unassembled WGS sequence"/>
</dbReference>
<dbReference type="CDD" id="cd00158">
    <property type="entry name" value="RHOD"/>
    <property type="match status" value="1"/>
</dbReference>
<evidence type="ECO:0000313" key="5">
    <source>
        <dbReference type="Proteomes" id="UP001232750"/>
    </source>
</evidence>
<feature type="region of interest" description="Disordered" evidence="1">
    <location>
        <begin position="86"/>
        <end position="108"/>
    </location>
</feature>
<dbReference type="SMART" id="SM00450">
    <property type="entry name" value="RHOD"/>
    <property type="match status" value="1"/>
</dbReference>
<feature type="chain" id="PRO_5045369323" evidence="2">
    <location>
        <begin position="31"/>
        <end position="163"/>
    </location>
</feature>
<dbReference type="InterPro" id="IPR036873">
    <property type="entry name" value="Rhodanese-like_dom_sf"/>
</dbReference>
<dbReference type="InterPro" id="IPR001763">
    <property type="entry name" value="Rhodanese-like_dom"/>
</dbReference>
<feature type="domain" description="Rhodanese" evidence="3">
    <location>
        <begin position="71"/>
        <end position="156"/>
    </location>
</feature>
<keyword evidence="5" id="KW-1185">Reference proteome</keyword>
<proteinExistence type="predicted"/>
<gene>
    <name evidence="4" type="ORF">QNJ86_11965</name>
</gene>
<keyword evidence="2" id="KW-0732">Signal</keyword>
<evidence type="ECO:0000256" key="1">
    <source>
        <dbReference type="SAM" id="MobiDB-lite"/>
    </source>
</evidence>
<sequence length="163" mass="16794">MRTRTISRTALGGVVVAVALVAALGLSACAGGPTNSDSSAEGSNGGINTATDTETSAYHKITAADAKALMDEGDVTVVDVRTPQEYADGHVPGSVNIPNEDITTTPPDGLNKDDTLIVYCRTGVRSKQASDKLVSMGFTNVNDMGGIVDWTYDTVKGTTPNGD</sequence>
<dbReference type="RefSeq" id="WP_283832867.1">
    <property type="nucleotide sequence ID" value="NZ_JASJEU010000023.1"/>
</dbReference>
<feature type="signal peptide" evidence="2">
    <location>
        <begin position="1"/>
        <end position="30"/>
    </location>
</feature>
<dbReference type="Gene3D" id="3.40.250.10">
    <property type="entry name" value="Rhodanese-like domain"/>
    <property type="match status" value="1"/>
</dbReference>
<evidence type="ECO:0000256" key="2">
    <source>
        <dbReference type="SAM" id="SignalP"/>
    </source>
</evidence>
<dbReference type="EMBL" id="JASJEU010000023">
    <property type="protein sequence ID" value="MDJ1651519.1"/>
    <property type="molecule type" value="Genomic_DNA"/>
</dbReference>
<reference evidence="4 5" key="1">
    <citation type="submission" date="2023-05" db="EMBL/GenBank/DDBJ databases">
        <title>Gordonibacter KGMB12511T sp. nov., isolated from faeces of healthy Korean.</title>
        <authorList>
            <person name="Kim H.S."/>
            <person name="Kim J.-S."/>
            <person name="Suh M.K."/>
            <person name="Eom M.K."/>
            <person name="Do H.E."/>
            <person name="Lee J.-S."/>
        </authorList>
    </citation>
    <scope>NUCLEOTIDE SEQUENCE [LARGE SCALE GENOMIC DNA]</scope>
    <source>
        <strain evidence="4 5">KGMB12511</strain>
    </source>
</reference>